<name>A0A7G2CE34_9TRYP</name>
<dbReference type="EMBL" id="LR877152">
    <property type="protein sequence ID" value="CAD2217134.1"/>
    <property type="molecule type" value="Genomic_DNA"/>
</dbReference>
<proteinExistence type="predicted"/>
<dbReference type="VEuPathDB" id="TriTrypDB:ADEAN_000461200"/>
<gene>
    <name evidence="1" type="ORF">ADEAN_000461200</name>
</gene>
<dbReference type="Proteomes" id="UP000515908">
    <property type="component" value="Chromosome 08"/>
</dbReference>
<sequence length="75" mass="8564">MLRLFALSHVKSTAPKLCAAALPYFKFNRSYAQPNAFDDDDIDAEFFDDDLDFLDELFDENLEDVFADFSGDVSQ</sequence>
<accession>A0A7G2CE34</accession>
<dbReference type="AlphaFoldDB" id="A0A7G2CE34"/>
<keyword evidence="2" id="KW-1185">Reference proteome</keyword>
<evidence type="ECO:0000313" key="1">
    <source>
        <dbReference type="EMBL" id="CAD2217134.1"/>
    </source>
</evidence>
<reference evidence="1 2" key="1">
    <citation type="submission" date="2020-08" db="EMBL/GenBank/DDBJ databases">
        <authorList>
            <person name="Newling K."/>
            <person name="Davey J."/>
            <person name="Forrester S."/>
        </authorList>
    </citation>
    <scope>NUCLEOTIDE SEQUENCE [LARGE SCALE GENOMIC DNA]</scope>
    <source>
        <strain evidence="2">Crithidia deanei Carvalho (ATCC PRA-265)</strain>
    </source>
</reference>
<evidence type="ECO:0000313" key="2">
    <source>
        <dbReference type="Proteomes" id="UP000515908"/>
    </source>
</evidence>
<protein>
    <submittedName>
        <fullName evidence="1">Uncharacterized protein</fullName>
    </submittedName>
</protein>
<organism evidence="1 2">
    <name type="scientific">Angomonas deanei</name>
    <dbReference type="NCBI Taxonomy" id="59799"/>
    <lineage>
        <taxon>Eukaryota</taxon>
        <taxon>Discoba</taxon>
        <taxon>Euglenozoa</taxon>
        <taxon>Kinetoplastea</taxon>
        <taxon>Metakinetoplastina</taxon>
        <taxon>Trypanosomatida</taxon>
        <taxon>Trypanosomatidae</taxon>
        <taxon>Strigomonadinae</taxon>
        <taxon>Angomonas</taxon>
    </lineage>
</organism>